<dbReference type="Proteomes" id="UP000729402">
    <property type="component" value="Unassembled WGS sequence"/>
</dbReference>
<dbReference type="PANTHER" id="PTHR14527">
    <property type="entry name" value="PROTEIN MIS12 HOMOLOG"/>
    <property type="match status" value="1"/>
</dbReference>
<keyword evidence="4" id="KW-0132">Cell division</keyword>
<evidence type="ECO:0000256" key="5">
    <source>
        <dbReference type="ARBA" id="ARBA00022776"/>
    </source>
</evidence>
<keyword evidence="9" id="KW-0137">Centromere</keyword>
<feature type="coiled-coil region" evidence="10">
    <location>
        <begin position="116"/>
        <end position="157"/>
    </location>
</feature>
<comment type="similarity">
    <text evidence="2">Belongs to the mis12 family.</text>
</comment>
<evidence type="ECO:0000313" key="11">
    <source>
        <dbReference type="EMBL" id="KAG8060274.1"/>
    </source>
</evidence>
<name>A0A8J5VWL7_ZIZPA</name>
<sequence>MEESDESATAALGLNPSLFVNDVLNMVDDVRHGAFEYCLQEAVPQTIGAATATEKADELEQGVNDIHYLVKGVLDKGMSNWEKYCLRHCFTIPEGFAILHKDDSSAKEPPNDVNLDSDLDTELESLRRKLEDANNESEELQRELSSLERQTECKRNLDSPIAELLKVFENKSFQDNFQDLAKAIPLFHQKMKDMKRKKAKIETNVHEDVSNFNGLRDRKRLAPGFTASTEDIQEVVNILRKQ</sequence>
<keyword evidence="12" id="KW-1185">Reference proteome</keyword>
<reference evidence="11" key="1">
    <citation type="journal article" date="2021" name="bioRxiv">
        <title>Whole Genome Assembly and Annotation of Northern Wild Rice, Zizania palustris L., Supports a Whole Genome Duplication in the Zizania Genus.</title>
        <authorList>
            <person name="Haas M."/>
            <person name="Kono T."/>
            <person name="Macchietto M."/>
            <person name="Millas R."/>
            <person name="McGilp L."/>
            <person name="Shao M."/>
            <person name="Duquette J."/>
            <person name="Hirsch C.N."/>
            <person name="Kimball J."/>
        </authorList>
    </citation>
    <scope>NUCLEOTIDE SEQUENCE</scope>
    <source>
        <tissue evidence="11">Fresh leaf tissue</tissue>
    </source>
</reference>
<evidence type="ECO:0000256" key="10">
    <source>
        <dbReference type="SAM" id="Coils"/>
    </source>
</evidence>
<evidence type="ECO:0000256" key="6">
    <source>
        <dbReference type="ARBA" id="ARBA00022838"/>
    </source>
</evidence>
<dbReference type="GO" id="GO:0005634">
    <property type="term" value="C:nucleus"/>
    <property type="evidence" value="ECO:0007669"/>
    <property type="project" value="InterPro"/>
</dbReference>
<dbReference type="GO" id="GO:0051301">
    <property type="term" value="P:cell division"/>
    <property type="evidence" value="ECO:0007669"/>
    <property type="project" value="UniProtKB-KW"/>
</dbReference>
<evidence type="ECO:0000256" key="4">
    <source>
        <dbReference type="ARBA" id="ARBA00022618"/>
    </source>
</evidence>
<dbReference type="EMBL" id="JAAALK010000287">
    <property type="protein sequence ID" value="KAG8060274.1"/>
    <property type="molecule type" value="Genomic_DNA"/>
</dbReference>
<evidence type="ECO:0000256" key="7">
    <source>
        <dbReference type="ARBA" id="ARBA00023054"/>
    </source>
</evidence>
<dbReference type="OrthoDB" id="1884855at2759"/>
<dbReference type="InterPro" id="IPR008685">
    <property type="entry name" value="Centromere_Mis12"/>
</dbReference>
<evidence type="ECO:0000256" key="2">
    <source>
        <dbReference type="ARBA" id="ARBA00008643"/>
    </source>
</evidence>
<proteinExistence type="inferred from homology"/>
<evidence type="ECO:0000313" key="12">
    <source>
        <dbReference type="Proteomes" id="UP000729402"/>
    </source>
</evidence>
<reference evidence="11" key="2">
    <citation type="submission" date="2021-02" db="EMBL/GenBank/DDBJ databases">
        <authorList>
            <person name="Kimball J.A."/>
            <person name="Haas M.W."/>
            <person name="Macchietto M."/>
            <person name="Kono T."/>
            <person name="Duquette J."/>
            <person name="Shao M."/>
        </authorList>
    </citation>
    <scope>NUCLEOTIDE SEQUENCE</scope>
    <source>
        <tissue evidence="11">Fresh leaf tissue</tissue>
    </source>
</reference>
<evidence type="ECO:0000256" key="8">
    <source>
        <dbReference type="ARBA" id="ARBA00023306"/>
    </source>
</evidence>
<comment type="caution">
    <text evidence="11">The sequence shown here is derived from an EMBL/GenBank/DDBJ whole genome shotgun (WGS) entry which is preliminary data.</text>
</comment>
<dbReference type="GO" id="GO:0000444">
    <property type="term" value="C:MIS12/MIND type complex"/>
    <property type="evidence" value="ECO:0007669"/>
    <property type="project" value="TreeGrafter"/>
</dbReference>
<organism evidence="11 12">
    <name type="scientific">Zizania palustris</name>
    <name type="common">Northern wild rice</name>
    <dbReference type="NCBI Taxonomy" id="103762"/>
    <lineage>
        <taxon>Eukaryota</taxon>
        <taxon>Viridiplantae</taxon>
        <taxon>Streptophyta</taxon>
        <taxon>Embryophyta</taxon>
        <taxon>Tracheophyta</taxon>
        <taxon>Spermatophyta</taxon>
        <taxon>Magnoliopsida</taxon>
        <taxon>Liliopsida</taxon>
        <taxon>Poales</taxon>
        <taxon>Poaceae</taxon>
        <taxon>BOP clade</taxon>
        <taxon>Oryzoideae</taxon>
        <taxon>Oryzeae</taxon>
        <taxon>Zizaniinae</taxon>
        <taxon>Zizania</taxon>
    </lineage>
</organism>
<dbReference type="Pfam" id="PF05859">
    <property type="entry name" value="Mis12"/>
    <property type="match status" value="1"/>
</dbReference>
<keyword evidence="7 10" id="KW-0175">Coiled coil</keyword>
<keyword evidence="8" id="KW-0131">Cell cycle</keyword>
<accession>A0A8J5VWL7</accession>
<keyword evidence="6" id="KW-0995">Kinetochore</keyword>
<dbReference type="PANTHER" id="PTHR14527:SF2">
    <property type="entry name" value="PROTEIN MIS12 HOMOLOG"/>
    <property type="match status" value="1"/>
</dbReference>
<keyword evidence="3" id="KW-0158">Chromosome</keyword>
<evidence type="ECO:0000256" key="3">
    <source>
        <dbReference type="ARBA" id="ARBA00022454"/>
    </source>
</evidence>
<evidence type="ECO:0000256" key="1">
    <source>
        <dbReference type="ARBA" id="ARBA00004629"/>
    </source>
</evidence>
<dbReference type="AlphaFoldDB" id="A0A8J5VWL7"/>
<comment type="subcellular location">
    <subcellularLocation>
        <location evidence="1">Chromosome</location>
        <location evidence="1">Centromere</location>
        <location evidence="1">Kinetochore</location>
    </subcellularLocation>
</comment>
<gene>
    <name evidence="11" type="ORF">GUJ93_ZPchr0002g25795</name>
</gene>
<dbReference type="GO" id="GO:0000070">
    <property type="term" value="P:mitotic sister chromatid segregation"/>
    <property type="evidence" value="ECO:0007669"/>
    <property type="project" value="TreeGrafter"/>
</dbReference>
<evidence type="ECO:0000256" key="9">
    <source>
        <dbReference type="ARBA" id="ARBA00023328"/>
    </source>
</evidence>
<keyword evidence="5" id="KW-0498">Mitosis</keyword>
<dbReference type="GO" id="GO:0051382">
    <property type="term" value="P:kinetochore assembly"/>
    <property type="evidence" value="ECO:0007669"/>
    <property type="project" value="TreeGrafter"/>
</dbReference>
<protein>
    <submittedName>
        <fullName evidence="11">Uncharacterized protein</fullName>
    </submittedName>
</protein>